<comment type="caution">
    <text evidence="1">The sequence shown here is derived from an EMBL/GenBank/DDBJ whole genome shotgun (WGS) entry which is preliminary data.</text>
</comment>
<evidence type="ECO:0000313" key="2">
    <source>
        <dbReference type="Proteomes" id="UP000242188"/>
    </source>
</evidence>
<dbReference type="OrthoDB" id="6783693at2759"/>
<sequence length="120" mass="13682">MKASNQNLPTDHIQEETVDNHLKSGNLICLRNHQNDPIAKANVVAFPCTDADIKDQPDIDVKEWVSVMIESKRRNSTIDFLPSRNSTKEWKDEGLVNKYKISVRPRGESTEAQYGRRSDS</sequence>
<evidence type="ECO:0000313" key="1">
    <source>
        <dbReference type="EMBL" id="OWF41914.1"/>
    </source>
</evidence>
<accession>A0A210PZI9</accession>
<dbReference type="EMBL" id="NEDP02005343">
    <property type="protein sequence ID" value="OWF41914.1"/>
    <property type="molecule type" value="Genomic_DNA"/>
</dbReference>
<dbReference type="AlphaFoldDB" id="A0A210PZI9"/>
<dbReference type="Proteomes" id="UP000242188">
    <property type="component" value="Unassembled WGS sequence"/>
</dbReference>
<reference evidence="1 2" key="1">
    <citation type="journal article" date="2017" name="Nat. Ecol. Evol.">
        <title>Scallop genome provides insights into evolution of bilaterian karyotype and development.</title>
        <authorList>
            <person name="Wang S."/>
            <person name="Zhang J."/>
            <person name="Jiao W."/>
            <person name="Li J."/>
            <person name="Xun X."/>
            <person name="Sun Y."/>
            <person name="Guo X."/>
            <person name="Huan P."/>
            <person name="Dong B."/>
            <person name="Zhang L."/>
            <person name="Hu X."/>
            <person name="Sun X."/>
            <person name="Wang J."/>
            <person name="Zhao C."/>
            <person name="Wang Y."/>
            <person name="Wang D."/>
            <person name="Huang X."/>
            <person name="Wang R."/>
            <person name="Lv J."/>
            <person name="Li Y."/>
            <person name="Zhang Z."/>
            <person name="Liu B."/>
            <person name="Lu W."/>
            <person name="Hui Y."/>
            <person name="Liang J."/>
            <person name="Zhou Z."/>
            <person name="Hou R."/>
            <person name="Li X."/>
            <person name="Liu Y."/>
            <person name="Li H."/>
            <person name="Ning X."/>
            <person name="Lin Y."/>
            <person name="Zhao L."/>
            <person name="Xing Q."/>
            <person name="Dou J."/>
            <person name="Li Y."/>
            <person name="Mao J."/>
            <person name="Guo H."/>
            <person name="Dou H."/>
            <person name="Li T."/>
            <person name="Mu C."/>
            <person name="Jiang W."/>
            <person name="Fu Q."/>
            <person name="Fu X."/>
            <person name="Miao Y."/>
            <person name="Liu J."/>
            <person name="Yu Q."/>
            <person name="Li R."/>
            <person name="Liao H."/>
            <person name="Li X."/>
            <person name="Kong Y."/>
            <person name="Jiang Z."/>
            <person name="Chourrout D."/>
            <person name="Li R."/>
            <person name="Bao Z."/>
        </authorList>
    </citation>
    <scope>NUCLEOTIDE SEQUENCE [LARGE SCALE GENOMIC DNA]</scope>
    <source>
        <strain evidence="1 2">PY_sf001</strain>
    </source>
</reference>
<proteinExistence type="predicted"/>
<protein>
    <submittedName>
        <fullName evidence="1">Uncharacterized protein</fullName>
    </submittedName>
</protein>
<organism evidence="1 2">
    <name type="scientific">Mizuhopecten yessoensis</name>
    <name type="common">Japanese scallop</name>
    <name type="synonym">Patinopecten yessoensis</name>
    <dbReference type="NCBI Taxonomy" id="6573"/>
    <lineage>
        <taxon>Eukaryota</taxon>
        <taxon>Metazoa</taxon>
        <taxon>Spiralia</taxon>
        <taxon>Lophotrochozoa</taxon>
        <taxon>Mollusca</taxon>
        <taxon>Bivalvia</taxon>
        <taxon>Autobranchia</taxon>
        <taxon>Pteriomorphia</taxon>
        <taxon>Pectinida</taxon>
        <taxon>Pectinoidea</taxon>
        <taxon>Pectinidae</taxon>
        <taxon>Mizuhopecten</taxon>
    </lineage>
</organism>
<name>A0A210PZI9_MIZYE</name>
<keyword evidence="2" id="KW-1185">Reference proteome</keyword>
<gene>
    <name evidence="1" type="ORF">KP79_PYT04616</name>
</gene>